<keyword evidence="1" id="KW-0812">Transmembrane</keyword>
<keyword evidence="1" id="KW-1133">Transmembrane helix</keyword>
<keyword evidence="1" id="KW-0472">Membrane</keyword>
<dbReference type="OrthoDB" id="9953921at2"/>
<organism evidence="2 3">
    <name type="scientific">Cereibacter azotoformans</name>
    <dbReference type="NCBI Taxonomy" id="43057"/>
    <lineage>
        <taxon>Bacteria</taxon>
        <taxon>Pseudomonadati</taxon>
        <taxon>Pseudomonadota</taxon>
        <taxon>Alphaproteobacteria</taxon>
        <taxon>Rhodobacterales</taxon>
        <taxon>Paracoccaceae</taxon>
        <taxon>Cereibacter</taxon>
    </lineage>
</organism>
<evidence type="ECO:0000313" key="3">
    <source>
        <dbReference type="Proteomes" id="UP000244060"/>
    </source>
</evidence>
<name>A0A2T5JM95_9RHOB</name>
<dbReference type="RefSeq" id="WP_146172348.1">
    <property type="nucleotide sequence ID" value="NZ_QAOT01000037.1"/>
</dbReference>
<protein>
    <submittedName>
        <fullName evidence="2">Uncharacterized protein</fullName>
    </submittedName>
</protein>
<comment type="caution">
    <text evidence="2">The sequence shown here is derived from an EMBL/GenBank/DDBJ whole genome shotgun (WGS) entry which is preliminary data.</text>
</comment>
<reference evidence="2 3" key="1">
    <citation type="submission" date="2018-04" db="EMBL/GenBank/DDBJ databases">
        <title>Genomic Encyclopedia of Type Strains, Phase III (KMG-III): the genomes of soil and plant-associated and newly described type strains.</title>
        <authorList>
            <person name="Whitman W."/>
        </authorList>
    </citation>
    <scope>NUCLEOTIDE SEQUENCE [LARGE SCALE GENOMIC DNA]</scope>
    <source>
        <strain evidence="2 3">KA25</strain>
    </source>
</reference>
<proteinExistence type="predicted"/>
<sequence>MRNQDHQGNGNGLPRNDMQGGFATTSAAMIAMIAAPALDEATAEYVILLAQRSYAPDIVQLIEVAWMIACFPFVFFAARAGINAALTVAGIYLAYRFI</sequence>
<accession>A0A2T5JM95</accession>
<evidence type="ECO:0000256" key="1">
    <source>
        <dbReference type="SAM" id="Phobius"/>
    </source>
</evidence>
<evidence type="ECO:0000313" key="2">
    <source>
        <dbReference type="EMBL" id="PTR08162.1"/>
    </source>
</evidence>
<dbReference type="EMBL" id="QAOT01000037">
    <property type="protein sequence ID" value="PTR08162.1"/>
    <property type="molecule type" value="Genomic_DNA"/>
</dbReference>
<dbReference type="AlphaFoldDB" id="A0A2T5JM95"/>
<keyword evidence="3" id="KW-1185">Reference proteome</keyword>
<feature type="transmembrane region" description="Helical" evidence="1">
    <location>
        <begin position="20"/>
        <end position="38"/>
    </location>
</feature>
<dbReference type="Proteomes" id="UP000244060">
    <property type="component" value="Unassembled WGS sequence"/>
</dbReference>
<gene>
    <name evidence="2" type="ORF">C8J28_1378</name>
</gene>